<accession>A0A1Q6DXU3</accession>
<dbReference type="AlphaFoldDB" id="A0A1Q6DXU3"/>
<dbReference type="EMBL" id="MSDW01000001">
    <property type="protein sequence ID" value="OKY79161.1"/>
    <property type="molecule type" value="Genomic_DNA"/>
</dbReference>
<dbReference type="Gene3D" id="2.30.110.10">
    <property type="entry name" value="Electron Transport, Fmn-binding Protein, Chain A"/>
    <property type="match status" value="1"/>
</dbReference>
<dbReference type="InterPro" id="IPR007386">
    <property type="entry name" value="DUF447_N"/>
</dbReference>
<dbReference type="PIRSF" id="PIRSF018747">
    <property type="entry name" value="UCP018747"/>
    <property type="match status" value="1"/>
</dbReference>
<feature type="domain" description="DUF447" evidence="2">
    <location>
        <begin position="129"/>
        <end position="178"/>
    </location>
</feature>
<name>A0A1Q6DXU3_METT1</name>
<dbReference type="InterPro" id="IPR012349">
    <property type="entry name" value="Split_barrel_FMN-bd"/>
</dbReference>
<reference evidence="3" key="1">
    <citation type="submission" date="2016-12" db="EMBL/GenBank/DDBJ databases">
        <title>Discovery of methanogenic haloarchaea.</title>
        <authorList>
            <person name="Sorokin D.Y."/>
            <person name="Makarova K.S."/>
            <person name="Abbas B."/>
            <person name="Ferrer M."/>
            <person name="Golyshin P.N."/>
        </authorList>
    </citation>
    <scope>NUCLEOTIDE SEQUENCE [LARGE SCALE GENOMIC DNA]</scope>
    <source>
        <strain evidence="3">HMET1</strain>
    </source>
</reference>
<dbReference type="Gene3D" id="1.20.58.290">
    <property type="entry name" value="Hypothetical membrane protein ta0354_69_121"/>
    <property type="match status" value="1"/>
</dbReference>
<dbReference type="InParanoid" id="A0A1Q6DXU3"/>
<proteinExistence type="predicted"/>
<protein>
    <submittedName>
        <fullName evidence="3">DIM6/NTAB family protein</fullName>
    </submittedName>
</protein>
<evidence type="ECO:0000259" key="1">
    <source>
        <dbReference type="Pfam" id="PF04289"/>
    </source>
</evidence>
<dbReference type="InterPro" id="IPR016733">
    <property type="entry name" value="UCP018747"/>
</dbReference>
<dbReference type="STRING" id="1903181.BTN85_1668"/>
<evidence type="ECO:0000259" key="2">
    <source>
        <dbReference type="Pfam" id="PF20766"/>
    </source>
</evidence>
<sequence>MNLNKIGFKENRTIETIFTIKNKQDYLITPIGVWKEKSKLKSKIYSGNRLFEKIKEGDKVGINLTNDPEFFYKSIMDEEIKNNGYKIKQANIFIKAEVKKIEDYTDFIYVWMDTSNVQKKSIDPEGYCRARQSIIEALIHYTKLDIDLEHMKYIKHYMKIVEKVGSKWEKDLMSKILEEAKNKNQEIREK</sequence>
<dbReference type="Pfam" id="PF20766">
    <property type="entry name" value="DUF447_C"/>
    <property type="match status" value="1"/>
</dbReference>
<dbReference type="SUPFAM" id="SSF50475">
    <property type="entry name" value="FMN-binding split barrel"/>
    <property type="match status" value="1"/>
</dbReference>
<evidence type="ECO:0000313" key="4">
    <source>
        <dbReference type="Proteomes" id="UP000185744"/>
    </source>
</evidence>
<gene>
    <name evidence="3" type="ORF">BTN85_1668</name>
</gene>
<organism evidence="3 4">
    <name type="scientific">Methanohalarchaeum thermophilum</name>
    <dbReference type="NCBI Taxonomy" id="1903181"/>
    <lineage>
        <taxon>Archaea</taxon>
        <taxon>Methanobacteriati</taxon>
        <taxon>Methanobacteriota</taxon>
        <taxon>Methanonatronarchaeia</taxon>
        <taxon>Methanonatronarchaeales</taxon>
        <taxon>Methanonatronarchaeaceae</taxon>
        <taxon>Candidatus Methanohalarchaeum</taxon>
    </lineage>
</organism>
<evidence type="ECO:0000313" key="3">
    <source>
        <dbReference type="EMBL" id="OKY79161.1"/>
    </source>
</evidence>
<feature type="domain" description="DUF447" evidence="1">
    <location>
        <begin position="15"/>
        <end position="110"/>
    </location>
</feature>
<dbReference type="Proteomes" id="UP000185744">
    <property type="component" value="Unassembled WGS sequence"/>
</dbReference>
<comment type="caution">
    <text evidence="3">The sequence shown here is derived from an EMBL/GenBank/DDBJ whole genome shotgun (WGS) entry which is preliminary data.</text>
</comment>
<dbReference type="InterPro" id="IPR049288">
    <property type="entry name" value="DUF447_C"/>
</dbReference>
<keyword evidence="4" id="KW-1185">Reference proteome</keyword>
<dbReference type="Pfam" id="PF04289">
    <property type="entry name" value="DUF447_N"/>
    <property type="match status" value="1"/>
</dbReference>